<dbReference type="GO" id="GO:1990651">
    <property type="term" value="F:inositol-1,2,4,5,6-pentakisphosphate 5-phosphatase activity"/>
    <property type="evidence" value="ECO:0007669"/>
    <property type="project" value="EnsemblFungi"/>
</dbReference>
<evidence type="ECO:0000256" key="3">
    <source>
        <dbReference type="ARBA" id="ARBA00009678"/>
    </source>
</evidence>
<protein>
    <recommendedName>
        <fullName evidence="4">phosphoinositide 5-phosphatase</fullName>
        <ecNumber evidence="4">3.1.3.36</ecNumber>
    </recommendedName>
</protein>
<dbReference type="GO" id="GO:0005509">
    <property type="term" value="F:calcium ion binding"/>
    <property type="evidence" value="ECO:0007669"/>
    <property type="project" value="EnsemblFungi"/>
</dbReference>
<dbReference type="STRING" id="653667.S9X0I5"/>
<dbReference type="InterPro" id="IPR046985">
    <property type="entry name" value="IP5"/>
</dbReference>
<keyword evidence="5" id="KW-0813">Transport</keyword>
<dbReference type="Pfam" id="PF02383">
    <property type="entry name" value="Syja_N"/>
    <property type="match status" value="1"/>
</dbReference>
<dbReference type="AlphaFoldDB" id="S9X0I5"/>
<evidence type="ECO:0000256" key="7">
    <source>
        <dbReference type="ARBA" id="ARBA00022801"/>
    </source>
</evidence>
<dbReference type="PANTHER" id="PTHR11200:SF257">
    <property type="entry name" value="PHOSPHOINOSITIDE 5-PHOSPHATASE"/>
    <property type="match status" value="1"/>
</dbReference>
<dbReference type="GO" id="GO:0030487">
    <property type="term" value="F:inositol-4,5-bisphosphate 5-phosphatase activity"/>
    <property type="evidence" value="ECO:0007669"/>
    <property type="project" value="EnsemblFungi"/>
</dbReference>
<dbReference type="InterPro" id="IPR000300">
    <property type="entry name" value="IPPc"/>
</dbReference>
<feature type="compositionally biased region" description="Low complexity" evidence="9">
    <location>
        <begin position="1026"/>
        <end position="1040"/>
    </location>
</feature>
<proteinExistence type="inferred from homology"/>
<evidence type="ECO:0000256" key="1">
    <source>
        <dbReference type="ARBA" id="ARBA00004496"/>
    </source>
</evidence>
<dbReference type="GeneID" id="25035565"/>
<feature type="compositionally biased region" description="Basic and acidic residues" evidence="9">
    <location>
        <begin position="953"/>
        <end position="972"/>
    </location>
</feature>
<name>S9X0I5_SCHCR</name>
<evidence type="ECO:0000256" key="5">
    <source>
        <dbReference type="ARBA" id="ARBA00022448"/>
    </source>
</evidence>
<dbReference type="PROSITE" id="PS50275">
    <property type="entry name" value="SAC"/>
    <property type="match status" value="1"/>
</dbReference>
<dbReference type="OMA" id="HPCHELR"/>
<evidence type="ECO:0000256" key="9">
    <source>
        <dbReference type="SAM" id="MobiDB-lite"/>
    </source>
</evidence>
<evidence type="ECO:0000256" key="8">
    <source>
        <dbReference type="ARBA" id="ARBA00022927"/>
    </source>
</evidence>
<dbReference type="GO" id="GO:0016020">
    <property type="term" value="C:membrane"/>
    <property type="evidence" value="ECO:0007669"/>
    <property type="project" value="TreeGrafter"/>
</dbReference>
<dbReference type="RefSeq" id="XP_013024960.1">
    <property type="nucleotide sequence ID" value="XM_013169506.1"/>
</dbReference>
<dbReference type="SMART" id="SM00128">
    <property type="entry name" value="IPPc"/>
    <property type="match status" value="1"/>
</dbReference>
<comment type="similarity">
    <text evidence="3">In the central section; belongs to the inositol 1,4,5-trisphosphate 5-phosphatase family.</text>
</comment>
<dbReference type="GO" id="GO:1990648">
    <property type="term" value="F:inositol-4,5,6-triphosphate 5-phosphatase activity"/>
    <property type="evidence" value="ECO:0007669"/>
    <property type="project" value="EnsemblFungi"/>
</dbReference>
<dbReference type="InterPro" id="IPR036691">
    <property type="entry name" value="Endo/exonu/phosph_ase_sf"/>
</dbReference>
<dbReference type="SUPFAM" id="SSF56219">
    <property type="entry name" value="DNase I-like"/>
    <property type="match status" value="1"/>
</dbReference>
<dbReference type="GO" id="GO:0004439">
    <property type="term" value="F:phosphatidylinositol-4,5-bisphosphate 5-phosphatase activity"/>
    <property type="evidence" value="ECO:0007669"/>
    <property type="project" value="UniProtKB-EC"/>
</dbReference>
<dbReference type="CDD" id="cd09090">
    <property type="entry name" value="INPP5c_ScInp51p-like"/>
    <property type="match status" value="1"/>
</dbReference>
<evidence type="ECO:0000256" key="6">
    <source>
        <dbReference type="ARBA" id="ARBA00022490"/>
    </source>
</evidence>
<dbReference type="GO" id="GO:0043813">
    <property type="term" value="F:phosphatidylinositol-3,5-bisphosphate 5-phosphatase activity"/>
    <property type="evidence" value="ECO:0007669"/>
    <property type="project" value="EnsemblFungi"/>
</dbReference>
<organism evidence="11 12">
    <name type="scientific">Schizosaccharomyces cryophilus (strain OY26 / ATCC MYA-4695 / CBS 11777 / NBRC 106824 / NRRL Y48691)</name>
    <name type="common">Fission yeast</name>
    <dbReference type="NCBI Taxonomy" id="653667"/>
    <lineage>
        <taxon>Eukaryota</taxon>
        <taxon>Fungi</taxon>
        <taxon>Dikarya</taxon>
        <taxon>Ascomycota</taxon>
        <taxon>Taphrinomycotina</taxon>
        <taxon>Schizosaccharomycetes</taxon>
        <taxon>Schizosaccharomycetales</taxon>
        <taxon>Schizosaccharomycetaceae</taxon>
        <taxon>Schizosaccharomyces</taxon>
    </lineage>
</organism>
<comment type="similarity">
    <text evidence="2">Belongs to the synaptojanin family.</text>
</comment>
<dbReference type="GO" id="GO:1990649">
    <property type="term" value="F:inositol-1,2,4,5-tetrakisphosphate 5-phosphatase activity"/>
    <property type="evidence" value="ECO:0007669"/>
    <property type="project" value="EnsemblFungi"/>
</dbReference>
<gene>
    <name evidence="11" type="ORF">SPOG_01234</name>
</gene>
<evidence type="ECO:0000313" key="12">
    <source>
        <dbReference type="Proteomes" id="UP000015464"/>
    </source>
</evidence>
<keyword evidence="12" id="KW-1185">Reference proteome</keyword>
<keyword evidence="8" id="KW-0653">Protein transport</keyword>
<dbReference type="GO" id="GO:0015031">
    <property type="term" value="P:protein transport"/>
    <property type="evidence" value="ECO:0007669"/>
    <property type="project" value="UniProtKB-KW"/>
</dbReference>
<reference evidence="11 12" key="1">
    <citation type="journal article" date="2011" name="Science">
        <title>Comparative functional genomics of the fission yeasts.</title>
        <authorList>
            <person name="Rhind N."/>
            <person name="Chen Z."/>
            <person name="Yassour M."/>
            <person name="Thompson D.A."/>
            <person name="Haas B.J."/>
            <person name="Habib N."/>
            <person name="Wapinski I."/>
            <person name="Roy S."/>
            <person name="Lin M.F."/>
            <person name="Heiman D.I."/>
            <person name="Young S.K."/>
            <person name="Furuya K."/>
            <person name="Guo Y."/>
            <person name="Pidoux A."/>
            <person name="Chen H.M."/>
            <person name="Robbertse B."/>
            <person name="Goldberg J.M."/>
            <person name="Aoki K."/>
            <person name="Bayne E.H."/>
            <person name="Berlin A.M."/>
            <person name="Desjardins C.A."/>
            <person name="Dobbs E."/>
            <person name="Dukaj L."/>
            <person name="Fan L."/>
            <person name="FitzGerald M.G."/>
            <person name="French C."/>
            <person name="Gujja S."/>
            <person name="Hansen K."/>
            <person name="Keifenheim D."/>
            <person name="Levin J.Z."/>
            <person name="Mosher R.A."/>
            <person name="Mueller C.A."/>
            <person name="Pfiffner J."/>
            <person name="Priest M."/>
            <person name="Russ C."/>
            <person name="Smialowska A."/>
            <person name="Swoboda P."/>
            <person name="Sykes S.M."/>
            <person name="Vaughn M."/>
            <person name="Vengrova S."/>
            <person name="Yoder R."/>
            <person name="Zeng Q."/>
            <person name="Allshire R."/>
            <person name="Baulcombe D."/>
            <person name="Birren B.W."/>
            <person name="Brown W."/>
            <person name="Ekwall K."/>
            <person name="Kellis M."/>
            <person name="Leatherwood J."/>
            <person name="Levin H."/>
            <person name="Margalit H."/>
            <person name="Martienssen R."/>
            <person name="Nieduszynski C.A."/>
            <person name="Spatafora J.W."/>
            <person name="Friedman N."/>
            <person name="Dalgaard J.Z."/>
            <person name="Baumann P."/>
            <person name="Niki H."/>
            <person name="Regev A."/>
            <person name="Nusbaum C."/>
        </authorList>
    </citation>
    <scope>NUCLEOTIDE SEQUENCE [LARGE SCALE GENOMIC DNA]</scope>
    <source>
        <strain evidence="12">OY26 / ATCC MYA-4695 / CBS 11777 / NBRC 106824 / NRRL Y48691</strain>
    </source>
</reference>
<evidence type="ECO:0000256" key="2">
    <source>
        <dbReference type="ARBA" id="ARBA00008943"/>
    </source>
</evidence>
<dbReference type="OrthoDB" id="405996at2759"/>
<keyword evidence="6" id="KW-0963">Cytoplasm</keyword>
<dbReference type="eggNOG" id="KOG0566">
    <property type="taxonomic scope" value="Eukaryota"/>
</dbReference>
<dbReference type="FunFam" id="3.60.10.10:FF:000029">
    <property type="entry name" value="Inositol polyphosphate 5-phosphatase"/>
    <property type="match status" value="1"/>
</dbReference>
<feature type="region of interest" description="Disordered" evidence="9">
    <location>
        <begin position="933"/>
        <end position="1075"/>
    </location>
</feature>
<accession>S9X0I5</accession>
<feature type="domain" description="SAC" evidence="10">
    <location>
        <begin position="145"/>
        <end position="475"/>
    </location>
</feature>
<dbReference type="InterPro" id="IPR002013">
    <property type="entry name" value="SAC_dom"/>
</dbReference>
<dbReference type="HOGENOM" id="CLU_003016_2_1_1"/>
<dbReference type="Gene3D" id="3.60.10.10">
    <property type="entry name" value="Endonuclease/exonuclease/phosphatase"/>
    <property type="match status" value="1"/>
</dbReference>
<dbReference type="GO" id="GO:1990650">
    <property type="term" value="F:inositol-2,4,5,6-tetrakisphosphate 5-phosphatase activity"/>
    <property type="evidence" value="ECO:0007669"/>
    <property type="project" value="EnsemblFungi"/>
</dbReference>
<dbReference type="PANTHER" id="PTHR11200">
    <property type="entry name" value="INOSITOL 5-PHOSPHATASE"/>
    <property type="match status" value="1"/>
</dbReference>
<dbReference type="EMBL" id="KE546993">
    <property type="protein sequence ID" value="EPY50477.1"/>
    <property type="molecule type" value="Genomic_DNA"/>
</dbReference>
<dbReference type="Pfam" id="PF22669">
    <property type="entry name" value="Exo_endo_phos2"/>
    <property type="match status" value="1"/>
</dbReference>
<dbReference type="GO" id="GO:0005737">
    <property type="term" value="C:cytoplasm"/>
    <property type="evidence" value="ECO:0007669"/>
    <property type="project" value="UniProtKB-SubCell"/>
</dbReference>
<dbReference type="Proteomes" id="UP000015464">
    <property type="component" value="Unassembled WGS sequence"/>
</dbReference>
<feature type="compositionally biased region" description="Polar residues" evidence="9">
    <location>
        <begin position="975"/>
        <end position="1004"/>
    </location>
</feature>
<dbReference type="GO" id="GO:0052659">
    <property type="term" value="F:inositol-1,3,4,5-tetrakisphosphate 5-phosphatase activity"/>
    <property type="evidence" value="ECO:0007669"/>
    <property type="project" value="EnsemblFungi"/>
</dbReference>
<dbReference type="GO" id="GO:0046856">
    <property type="term" value="P:phosphatidylinositol dephosphorylation"/>
    <property type="evidence" value="ECO:0007669"/>
    <property type="project" value="InterPro"/>
</dbReference>
<comment type="subcellular location">
    <subcellularLocation>
        <location evidence="1">Cytoplasm</location>
    </subcellularLocation>
</comment>
<dbReference type="GO" id="GO:0052658">
    <property type="term" value="F:inositol-1,4,5-trisphosphate 5-phosphatase activity"/>
    <property type="evidence" value="ECO:0007669"/>
    <property type="project" value="EnsemblFungi"/>
</dbReference>
<dbReference type="EC" id="3.1.3.36" evidence="4"/>
<sequence length="1075" mass="122272">MQCLLREQPRSLALANRDYALVFHSVPQNKNSLSVCIAEFVSLSEKPLDGFRRISSRPIYGTLGLIELENSNFLCVITGASEVARIRDGERIFRITEVCFYSVNRPNWDHIRQEGDFLDNTADGYDSDIPGYDATKYASEPFSSLRKLLTNGTFYFSLDFDITSRLQLRTYHAYTDPQSDTMHEQFMWNEFMLRQLFKFRSHLNSDEKEVLDSCGFYTYVIRGFSGTEPFKLGMQNVRLSLISRLSSLRAGTRFLARGVDDDGNVANYVETETILDTPNYSVSFIQVRGSIPIFWEQEGVQMFGQKIDITRSFEATRAAFEKHFSDIIKEYGPVHIVNLLGTGSGERSLSDRLRQHIQYSPEKEQIHLTEFDYHSLIRSFEDANKIRPMLYGNVESFSFYSEKRDGEAITSQDGIFRTNCLDCLDRTNVIQNLISRMILENVMLHTRQNAGYDFWQLHSTLWANNGDALSHIYTGTGALKSSFTRKGKLSLTGALNDLSKSVGRMYINNFQDKGRQETIDLLLGRLIDQHPVILYDPIHEYVNHELKKRENEFSEQKNASIFVASYNLNGCNPTSELESWLFPDDNPMADIYVVGFQEIVQLTPQQVINADPAKRREWETCVKRLLNNRTKDGSKYVQLRSGQLVGTAMIVFVKESCLPSIKNVEGTVKKTGLGGVSGNKGAVAIRFDFEDTGICFITSHLAAGYTNYDERNHDYQTIANGLRFKRGRSIFNHDYVVWFGDFNYRISLTYEDTIYCIEQGKLENLFENDQLNNQMLTGDVFPFFSELPITFPPTYKFDIGTDTYDTSDKHRVPAWTDRILYRGELKPIAYNSAPLYFSDHRPVLASYEASIVKVDKAKKKRLFEELYLQRKVDVRDASNTSYTLIDISGSVTGKPNLIPYVPANGMDKIKKPSVDSRKWWFEDGLPARSIAAPPGIDYQLNPDRPVNPFTPSKEPDWVKPEKILNSEKKQEQHPAMSSQVTNPLQSLNSSHPSLIPQQSLSKPTKPSKPDHLAAPRMKPALPPRTNPSSSNSTSLRSSPSNIPPTPPPRKSTSTPQPDLLASSPEDSKLTWKPLV</sequence>
<evidence type="ECO:0000256" key="4">
    <source>
        <dbReference type="ARBA" id="ARBA00013044"/>
    </source>
</evidence>
<evidence type="ECO:0000259" key="10">
    <source>
        <dbReference type="PROSITE" id="PS50275"/>
    </source>
</evidence>
<keyword evidence="7" id="KW-0378">Hydrolase</keyword>
<dbReference type="GO" id="GO:1990640">
    <property type="term" value="F:inositol-2,4,5-triphosphate 5-phosphatase activity"/>
    <property type="evidence" value="ECO:0007669"/>
    <property type="project" value="EnsemblFungi"/>
</dbReference>
<evidence type="ECO:0000313" key="11">
    <source>
        <dbReference type="EMBL" id="EPY50477.1"/>
    </source>
</evidence>
<dbReference type="GO" id="GO:0034485">
    <property type="term" value="F:phosphatidylinositol-3,4,5-trisphosphate 5-phosphatase activity"/>
    <property type="evidence" value="ECO:0007669"/>
    <property type="project" value="EnsemblFungi"/>
</dbReference>